<comment type="caution">
    <text evidence="8">The sequence shown here is derived from an EMBL/GenBank/DDBJ whole genome shotgun (WGS) entry which is preliminary data.</text>
</comment>
<organism evidence="8 9">
    <name type="scientific">Tigriopus californicus</name>
    <name type="common">Marine copepod</name>
    <dbReference type="NCBI Taxonomy" id="6832"/>
    <lineage>
        <taxon>Eukaryota</taxon>
        <taxon>Metazoa</taxon>
        <taxon>Ecdysozoa</taxon>
        <taxon>Arthropoda</taxon>
        <taxon>Crustacea</taxon>
        <taxon>Multicrustacea</taxon>
        <taxon>Hexanauplia</taxon>
        <taxon>Copepoda</taxon>
        <taxon>Harpacticoida</taxon>
        <taxon>Harpacticidae</taxon>
        <taxon>Tigriopus</taxon>
    </lineage>
</organism>
<comment type="similarity">
    <text evidence="3">Belongs to the phosphoglycerate mutase family.</text>
</comment>
<feature type="binding site" evidence="7">
    <location>
        <begin position="9"/>
        <end position="16"/>
    </location>
    <ligand>
        <name>substrate</name>
    </ligand>
</feature>
<keyword evidence="9" id="KW-1185">Reference proteome</keyword>
<comment type="catalytic activity">
    <reaction evidence="1">
        <text>beta-D-fructose 2,6-bisphosphate + H2O = beta-D-fructose 6-phosphate + phosphate</text>
        <dbReference type="Rhea" id="RHEA:17289"/>
        <dbReference type="ChEBI" id="CHEBI:15377"/>
        <dbReference type="ChEBI" id="CHEBI:43474"/>
        <dbReference type="ChEBI" id="CHEBI:57634"/>
        <dbReference type="ChEBI" id="CHEBI:58579"/>
        <dbReference type="EC" id="3.1.3.46"/>
    </reaction>
</comment>
<evidence type="ECO:0000256" key="3">
    <source>
        <dbReference type="ARBA" id="ARBA00038362"/>
    </source>
</evidence>
<dbReference type="GO" id="GO:0004331">
    <property type="term" value="F:fructose-2,6-bisphosphate 2-phosphatase activity"/>
    <property type="evidence" value="ECO:0007669"/>
    <property type="project" value="UniProtKB-EC"/>
</dbReference>
<evidence type="ECO:0000256" key="5">
    <source>
        <dbReference type="ARBA" id="ARBA00042275"/>
    </source>
</evidence>
<dbReference type="OrthoDB" id="354304at2759"/>
<dbReference type="OMA" id="PTIQCVC"/>
<evidence type="ECO:0000256" key="7">
    <source>
        <dbReference type="PIRSR" id="PIRSR613078-2"/>
    </source>
</evidence>
<dbReference type="Pfam" id="PF00300">
    <property type="entry name" value="His_Phos_1"/>
    <property type="match status" value="1"/>
</dbReference>
<keyword evidence="2" id="KW-0378">Hydrolase</keyword>
<feature type="binding site" evidence="7">
    <location>
        <position position="59"/>
    </location>
    <ligand>
        <name>substrate</name>
    </ligand>
</feature>
<dbReference type="EMBL" id="VCGU01000459">
    <property type="protein sequence ID" value="TRY62002.1"/>
    <property type="molecule type" value="Genomic_DNA"/>
</dbReference>
<dbReference type="InterPro" id="IPR051695">
    <property type="entry name" value="Phosphoglycerate_Mutase"/>
</dbReference>
<dbReference type="STRING" id="6832.A0A553N9A3"/>
<evidence type="ECO:0000256" key="2">
    <source>
        <dbReference type="ARBA" id="ARBA00022801"/>
    </source>
</evidence>
<gene>
    <name evidence="8" type="ORF">TCAL_11537</name>
</gene>
<evidence type="ECO:0000313" key="9">
    <source>
        <dbReference type="Proteomes" id="UP000318571"/>
    </source>
</evidence>
<dbReference type="InterPro" id="IPR001345">
    <property type="entry name" value="PG/BPGM_mutase_AS"/>
</dbReference>
<evidence type="ECO:0000313" key="8">
    <source>
        <dbReference type="EMBL" id="TRY62002.1"/>
    </source>
</evidence>
<name>A0A553N9A3_TIGCA</name>
<dbReference type="PROSITE" id="PS00175">
    <property type="entry name" value="PG_MUTASE"/>
    <property type="match status" value="1"/>
</dbReference>
<dbReference type="PANTHER" id="PTHR46517">
    <property type="entry name" value="FRUCTOSE-2,6-BISPHOSPHATASE TIGAR"/>
    <property type="match status" value="1"/>
</dbReference>
<dbReference type="SMART" id="SM00855">
    <property type="entry name" value="PGAM"/>
    <property type="match status" value="1"/>
</dbReference>
<dbReference type="CDD" id="cd07067">
    <property type="entry name" value="HP_PGM_like"/>
    <property type="match status" value="1"/>
</dbReference>
<dbReference type="GO" id="GO:0045820">
    <property type="term" value="P:negative regulation of glycolytic process"/>
    <property type="evidence" value="ECO:0007669"/>
    <property type="project" value="TreeGrafter"/>
</dbReference>
<evidence type="ECO:0000256" key="1">
    <source>
        <dbReference type="ARBA" id="ARBA00000464"/>
    </source>
</evidence>
<feature type="active site" description="Tele-phosphohistidine intermediate" evidence="6">
    <location>
        <position position="10"/>
    </location>
</feature>
<dbReference type="GO" id="GO:0043456">
    <property type="term" value="P:regulation of pentose-phosphate shunt"/>
    <property type="evidence" value="ECO:0007669"/>
    <property type="project" value="TreeGrafter"/>
</dbReference>
<reference evidence="8 9" key="1">
    <citation type="journal article" date="2018" name="Nat. Ecol. Evol.">
        <title>Genomic signatures of mitonuclear coevolution across populations of Tigriopus californicus.</title>
        <authorList>
            <person name="Barreto F.S."/>
            <person name="Watson E.T."/>
            <person name="Lima T.G."/>
            <person name="Willett C.S."/>
            <person name="Edmands S."/>
            <person name="Li W."/>
            <person name="Burton R.S."/>
        </authorList>
    </citation>
    <scope>NUCLEOTIDE SEQUENCE [LARGE SCALE GENOMIC DNA]</scope>
    <source>
        <strain evidence="8 9">San Diego</strain>
    </source>
</reference>
<dbReference type="GO" id="GO:0005829">
    <property type="term" value="C:cytosol"/>
    <property type="evidence" value="ECO:0007669"/>
    <property type="project" value="TreeGrafter"/>
</dbReference>
<dbReference type="Proteomes" id="UP000318571">
    <property type="component" value="Chromosome 8"/>
</dbReference>
<dbReference type="InterPro" id="IPR029033">
    <property type="entry name" value="His_PPase_superfam"/>
</dbReference>
<dbReference type="AlphaFoldDB" id="A0A553N9A3"/>
<sequence length="251" mass="28070">MDVKLIIVRHGETAYNRQHIIQGHLDVPLNENGRIQAFSAGQALKEVKFDAAYSSDLSRAYETAEIVLNHNKPGLNGGIWKCYTLRERGTGVMQGQSSNLLLEEAKERGIPAYKYTPQGGETLEMMTYRAALFFEDLCEDIKLRWKLGQSPTILIASHGGLIKDLLVYLVERKGCTLPKVGNTEYRAISPNCGLTTLNLKLDTELDLKSMQIVDLYNGKHLRGLDLMTTKNHHLSSLSAVSNVLRIRNDSL</sequence>
<dbReference type="InterPro" id="IPR013078">
    <property type="entry name" value="His_Pase_superF_clade-1"/>
</dbReference>
<dbReference type="PANTHER" id="PTHR46517:SF1">
    <property type="entry name" value="FRUCTOSE-2,6-BISPHOSPHATASE TIGAR"/>
    <property type="match status" value="1"/>
</dbReference>
<proteinExistence type="inferred from homology"/>
<dbReference type="Gene3D" id="3.40.50.1240">
    <property type="entry name" value="Phosphoglycerate mutase-like"/>
    <property type="match status" value="1"/>
</dbReference>
<feature type="active site" description="Proton donor/acceptor" evidence="6">
    <location>
        <position position="87"/>
    </location>
</feature>
<dbReference type="SUPFAM" id="SSF53254">
    <property type="entry name" value="Phosphoglycerate mutase-like"/>
    <property type="match status" value="1"/>
</dbReference>
<accession>A0A553N9A3</accession>
<evidence type="ECO:0000256" key="6">
    <source>
        <dbReference type="PIRSR" id="PIRSR613078-1"/>
    </source>
</evidence>
<evidence type="ECO:0000256" key="4">
    <source>
        <dbReference type="ARBA" id="ARBA00040907"/>
    </source>
</evidence>
<protein>
    <recommendedName>
        <fullName evidence="4">Fructose-2,6-bisphosphatase TIGAR</fullName>
    </recommendedName>
    <alternativeName>
        <fullName evidence="5">TP53-induced glycolysis and apoptosis regulator</fullName>
    </alternativeName>
</protein>